<protein>
    <submittedName>
        <fullName evidence="2">Alpha/beta fold hydrolase</fullName>
    </submittedName>
</protein>
<dbReference type="Proteomes" id="UP000677668">
    <property type="component" value="Chromosome 2"/>
</dbReference>
<dbReference type="Gene3D" id="3.40.50.1820">
    <property type="entry name" value="alpha/beta hydrolase"/>
    <property type="match status" value="1"/>
</dbReference>
<dbReference type="PANTHER" id="PTHR36837">
    <property type="entry name" value="POLY(3-HYDROXYALKANOATE) POLYMERASE SUBUNIT PHAC"/>
    <property type="match status" value="1"/>
</dbReference>
<dbReference type="EMBL" id="CP072643">
    <property type="protein sequence ID" value="QUV95511.1"/>
    <property type="molecule type" value="Genomic_DNA"/>
</dbReference>
<sequence length="394" mass="43846">MTLLPLSEFLEQWQWRLDGWWLRQTERQPWAGLSGWHVNRWLDWMSWTGAAQPWHPFAIAQETRCQVQLATARAVAPPVATTPCVVTPLVGQSQLRHYAPVQNGRRTSAPPVLVVNSLINRHYIFDLYAGRSLVAFLAGQGHQVFVLDWGTPGREESRWHLEDVLEGVIGRAVEAVLSQTGAAQVHLLGYSMGGVLATTYAALHPAPVRSLILLGTPADFVRDTPLQTWLADPAFDPQRLVDIFGNLPGWLVSASFRGIKPITYTTKPWLMWLDAVERDTHLATEVWLADAVPLPGQFYADFVTTYYRANALWEGTLTIHGRRAALAQLDCPVLNVIGLLDQIVNPDSAAALGERLSPARYRECRVRLGHLALAVGRGALTTVWPVLGQWLASR</sequence>
<dbReference type="InterPro" id="IPR029058">
    <property type="entry name" value="AB_hydrolase_fold"/>
</dbReference>
<dbReference type="GO" id="GO:0016787">
    <property type="term" value="F:hydrolase activity"/>
    <property type="evidence" value="ECO:0007669"/>
    <property type="project" value="UniProtKB-KW"/>
</dbReference>
<name>A0ABX8B7G9_9BACT</name>
<accession>A0ABX8B7G9</accession>
<keyword evidence="2" id="KW-0378">Hydrolase</keyword>
<dbReference type="SUPFAM" id="SSF53474">
    <property type="entry name" value="alpha/beta-Hydrolases"/>
    <property type="match status" value="1"/>
</dbReference>
<evidence type="ECO:0000259" key="1">
    <source>
        <dbReference type="Pfam" id="PF00561"/>
    </source>
</evidence>
<keyword evidence="3" id="KW-1185">Reference proteome</keyword>
<dbReference type="Pfam" id="PF00561">
    <property type="entry name" value="Abhydrolase_1"/>
    <property type="match status" value="1"/>
</dbReference>
<reference evidence="2 3" key="1">
    <citation type="submission" date="2021-03" db="EMBL/GenBank/DDBJ databases">
        <title>Genomic and phenotypic characterization of Chloracidobacterium isolates provides evidence for multiple species.</title>
        <authorList>
            <person name="Saini M.K."/>
            <person name="Costas A.M.G."/>
            <person name="Tank M."/>
            <person name="Bryant D.A."/>
        </authorList>
    </citation>
    <scope>NUCLEOTIDE SEQUENCE [LARGE SCALE GENOMIC DNA]</scope>
    <source>
        <strain evidence="2 3">N</strain>
    </source>
</reference>
<evidence type="ECO:0000313" key="2">
    <source>
        <dbReference type="EMBL" id="QUV95511.1"/>
    </source>
</evidence>
<evidence type="ECO:0000313" key="3">
    <source>
        <dbReference type="Proteomes" id="UP000677668"/>
    </source>
</evidence>
<proteinExistence type="predicted"/>
<gene>
    <name evidence="2" type="ORF">J8C05_11775</name>
</gene>
<dbReference type="InterPro" id="IPR000073">
    <property type="entry name" value="AB_hydrolase_1"/>
</dbReference>
<organism evidence="2 3">
    <name type="scientific">Chloracidobacterium sp. N</name>
    <dbReference type="NCBI Taxonomy" id="2821540"/>
    <lineage>
        <taxon>Bacteria</taxon>
        <taxon>Pseudomonadati</taxon>
        <taxon>Acidobacteriota</taxon>
        <taxon>Terriglobia</taxon>
        <taxon>Terriglobales</taxon>
        <taxon>Acidobacteriaceae</taxon>
        <taxon>Chloracidobacterium</taxon>
        <taxon>Chloracidobacterium aggregatum</taxon>
    </lineage>
</organism>
<dbReference type="RefSeq" id="WP_211423732.1">
    <property type="nucleotide sequence ID" value="NZ_CP072643.1"/>
</dbReference>
<dbReference type="InterPro" id="IPR051321">
    <property type="entry name" value="PHA/PHB_synthase"/>
</dbReference>
<dbReference type="PANTHER" id="PTHR36837:SF2">
    <property type="entry name" value="POLY(3-HYDROXYALKANOATE) POLYMERASE SUBUNIT PHAC"/>
    <property type="match status" value="1"/>
</dbReference>
<feature type="domain" description="AB hydrolase-1" evidence="1">
    <location>
        <begin position="110"/>
        <end position="359"/>
    </location>
</feature>
<dbReference type="PRINTS" id="PR00111">
    <property type="entry name" value="ABHYDROLASE"/>
</dbReference>